<feature type="transmembrane region" description="Helical" evidence="2">
    <location>
        <begin position="43"/>
        <end position="65"/>
    </location>
</feature>
<evidence type="ECO:0000256" key="2">
    <source>
        <dbReference type="SAM" id="Phobius"/>
    </source>
</evidence>
<feature type="compositionally biased region" description="Pro residues" evidence="1">
    <location>
        <begin position="265"/>
        <end position="274"/>
    </location>
</feature>
<feature type="transmembrane region" description="Helical" evidence="2">
    <location>
        <begin position="165"/>
        <end position="186"/>
    </location>
</feature>
<dbReference type="Proteomes" id="UP001324287">
    <property type="component" value="Chromosome"/>
</dbReference>
<keyword evidence="5" id="KW-1185">Reference proteome</keyword>
<feature type="transmembrane region" description="Helical" evidence="2">
    <location>
        <begin position="72"/>
        <end position="94"/>
    </location>
</feature>
<gene>
    <name evidence="4" type="ORF">U6N30_30745</name>
</gene>
<dbReference type="InterPro" id="IPR000014">
    <property type="entry name" value="PAS"/>
</dbReference>
<dbReference type="Pfam" id="PF00989">
    <property type="entry name" value="PAS"/>
    <property type="match status" value="1"/>
</dbReference>
<keyword evidence="2" id="KW-0472">Membrane</keyword>
<sequence length="312" mass="31805">MVLGGRRRRNWVSWSDTATLLLSAGLAVLAVSGDGRSVSGDLVEVGIGTPLLTTVLLIVCVPLAMSRGERSVATMALLAAAVVTVAGYGGRMLVETSLRETPVLDPLPLLAVAALVLAGRHPSVAAMGRRPESDQDAAATRILGLGATLLISPALLLLWTMGHGGVGYILGGGSALLTGMALWRLTALNREREKTRAALVASEARLQLLLENAADVIAIVDASGAIAYMSPAVLSLLGRPPADYLGRDAISLADPGTSPGSGQPSPRPAAPTPSTPVSSTPTSAWSTAPAAPDGWRCGSAAGWMPSGSRAGW</sequence>
<feature type="region of interest" description="Disordered" evidence="1">
    <location>
        <begin position="248"/>
        <end position="312"/>
    </location>
</feature>
<organism evidence="4 5">
    <name type="scientific">Blastococcus brunescens</name>
    <dbReference type="NCBI Taxonomy" id="1564165"/>
    <lineage>
        <taxon>Bacteria</taxon>
        <taxon>Bacillati</taxon>
        <taxon>Actinomycetota</taxon>
        <taxon>Actinomycetes</taxon>
        <taxon>Geodermatophilales</taxon>
        <taxon>Geodermatophilaceae</taxon>
        <taxon>Blastococcus</taxon>
    </lineage>
</organism>
<evidence type="ECO:0000313" key="4">
    <source>
        <dbReference type="EMBL" id="WRL63932.1"/>
    </source>
</evidence>
<feature type="compositionally biased region" description="Low complexity" evidence="1">
    <location>
        <begin position="275"/>
        <end position="292"/>
    </location>
</feature>
<dbReference type="Gene3D" id="3.30.450.20">
    <property type="entry name" value="PAS domain"/>
    <property type="match status" value="1"/>
</dbReference>
<dbReference type="EMBL" id="CP141261">
    <property type="protein sequence ID" value="WRL63932.1"/>
    <property type="molecule type" value="Genomic_DNA"/>
</dbReference>
<protein>
    <submittedName>
        <fullName evidence="4">PAS domain-containing protein</fullName>
    </submittedName>
</protein>
<name>A0ABZ1B0M6_9ACTN</name>
<keyword evidence="2" id="KW-1133">Transmembrane helix</keyword>
<reference evidence="4 5" key="1">
    <citation type="submission" date="2023-12" db="EMBL/GenBank/DDBJ databases">
        <title>Blastococcus brunescens sp. nov., an actonobacterium isolated from sandstone collected in sahara desert.</title>
        <authorList>
            <person name="Gtari M."/>
            <person name="Ghodhbane F."/>
        </authorList>
    </citation>
    <scope>NUCLEOTIDE SEQUENCE [LARGE SCALE GENOMIC DNA]</scope>
    <source>
        <strain evidence="4 5">BMG 8361</strain>
    </source>
</reference>
<evidence type="ECO:0000259" key="3">
    <source>
        <dbReference type="PROSITE" id="PS50112"/>
    </source>
</evidence>
<dbReference type="InterPro" id="IPR035965">
    <property type="entry name" value="PAS-like_dom_sf"/>
</dbReference>
<evidence type="ECO:0000256" key="1">
    <source>
        <dbReference type="SAM" id="MobiDB-lite"/>
    </source>
</evidence>
<accession>A0ABZ1B0M6</accession>
<evidence type="ECO:0000313" key="5">
    <source>
        <dbReference type="Proteomes" id="UP001324287"/>
    </source>
</evidence>
<dbReference type="RefSeq" id="WP_324275262.1">
    <property type="nucleotide sequence ID" value="NZ_CP141261.1"/>
</dbReference>
<feature type="domain" description="PAS" evidence="3">
    <location>
        <begin position="202"/>
        <end position="250"/>
    </location>
</feature>
<feature type="transmembrane region" description="Helical" evidence="2">
    <location>
        <begin position="106"/>
        <end position="126"/>
    </location>
</feature>
<feature type="compositionally biased region" description="Low complexity" evidence="1">
    <location>
        <begin position="255"/>
        <end position="264"/>
    </location>
</feature>
<dbReference type="CDD" id="cd00130">
    <property type="entry name" value="PAS"/>
    <property type="match status" value="1"/>
</dbReference>
<feature type="transmembrane region" description="Helical" evidence="2">
    <location>
        <begin position="138"/>
        <end position="159"/>
    </location>
</feature>
<dbReference type="SUPFAM" id="SSF55785">
    <property type="entry name" value="PYP-like sensor domain (PAS domain)"/>
    <property type="match status" value="1"/>
</dbReference>
<dbReference type="PROSITE" id="PS50112">
    <property type="entry name" value="PAS"/>
    <property type="match status" value="1"/>
</dbReference>
<proteinExistence type="predicted"/>
<dbReference type="SMART" id="SM00091">
    <property type="entry name" value="PAS"/>
    <property type="match status" value="1"/>
</dbReference>
<dbReference type="NCBIfam" id="TIGR00229">
    <property type="entry name" value="sensory_box"/>
    <property type="match status" value="1"/>
</dbReference>
<keyword evidence="2" id="KW-0812">Transmembrane</keyword>
<dbReference type="InterPro" id="IPR013767">
    <property type="entry name" value="PAS_fold"/>
</dbReference>